<dbReference type="InterPro" id="IPR003660">
    <property type="entry name" value="HAMP_dom"/>
</dbReference>
<evidence type="ECO:0000259" key="15">
    <source>
        <dbReference type="PROSITE" id="PS50109"/>
    </source>
</evidence>
<dbReference type="RefSeq" id="WP_142897805.1">
    <property type="nucleotide sequence ID" value="NZ_ML660057.1"/>
</dbReference>
<dbReference type="Gene3D" id="3.30.565.10">
    <property type="entry name" value="Histidine kinase-like ATPase, C-terminal domain"/>
    <property type="match status" value="1"/>
</dbReference>
<dbReference type="SMART" id="SM00304">
    <property type="entry name" value="HAMP"/>
    <property type="match status" value="1"/>
</dbReference>
<evidence type="ECO:0000256" key="6">
    <source>
        <dbReference type="ARBA" id="ARBA00022679"/>
    </source>
</evidence>
<dbReference type="Pfam" id="PF12860">
    <property type="entry name" value="PAS_7"/>
    <property type="match status" value="1"/>
</dbReference>
<keyword evidence="10" id="KW-0067">ATP-binding</keyword>
<dbReference type="AlphaFoldDB" id="A0A545TML0"/>
<name>A0A545TML0_9PROT</name>
<dbReference type="InterPro" id="IPR035965">
    <property type="entry name" value="PAS-like_dom_sf"/>
</dbReference>
<feature type="coiled-coil region" evidence="13">
    <location>
        <begin position="215"/>
        <end position="253"/>
    </location>
</feature>
<evidence type="ECO:0000256" key="9">
    <source>
        <dbReference type="ARBA" id="ARBA00022777"/>
    </source>
</evidence>
<evidence type="ECO:0000256" key="2">
    <source>
        <dbReference type="ARBA" id="ARBA00004651"/>
    </source>
</evidence>
<dbReference type="CDD" id="cd06225">
    <property type="entry name" value="HAMP"/>
    <property type="match status" value="1"/>
</dbReference>
<dbReference type="Gene3D" id="1.10.287.130">
    <property type="match status" value="1"/>
</dbReference>
<dbReference type="SUPFAM" id="SSF55874">
    <property type="entry name" value="ATPase domain of HSP90 chaperone/DNA topoisomerase II/histidine kinase"/>
    <property type="match status" value="1"/>
</dbReference>
<feature type="domain" description="HAMP" evidence="16">
    <location>
        <begin position="175"/>
        <end position="227"/>
    </location>
</feature>
<evidence type="ECO:0000256" key="5">
    <source>
        <dbReference type="ARBA" id="ARBA00022553"/>
    </source>
</evidence>
<keyword evidence="6" id="KW-0808">Transferase</keyword>
<keyword evidence="14" id="KW-0472">Membrane</keyword>
<dbReference type="InterPro" id="IPR005467">
    <property type="entry name" value="His_kinase_dom"/>
</dbReference>
<comment type="catalytic activity">
    <reaction evidence="1">
        <text>ATP + protein L-histidine = ADP + protein N-phospho-L-histidine.</text>
        <dbReference type="EC" id="2.7.13.3"/>
    </reaction>
</comment>
<dbReference type="InterPro" id="IPR036890">
    <property type="entry name" value="HATPase_C_sf"/>
</dbReference>
<organism evidence="17 18">
    <name type="scientific">Denitrobaculum tricleocarpae</name>
    <dbReference type="NCBI Taxonomy" id="2591009"/>
    <lineage>
        <taxon>Bacteria</taxon>
        <taxon>Pseudomonadati</taxon>
        <taxon>Pseudomonadota</taxon>
        <taxon>Alphaproteobacteria</taxon>
        <taxon>Rhodospirillales</taxon>
        <taxon>Rhodospirillaceae</taxon>
        <taxon>Denitrobaculum</taxon>
    </lineage>
</organism>
<dbReference type="Gene3D" id="6.10.340.10">
    <property type="match status" value="1"/>
</dbReference>
<dbReference type="EMBL" id="VHSH01000006">
    <property type="protein sequence ID" value="TQV78472.1"/>
    <property type="molecule type" value="Genomic_DNA"/>
</dbReference>
<evidence type="ECO:0000313" key="17">
    <source>
        <dbReference type="EMBL" id="TQV78472.1"/>
    </source>
</evidence>
<sequence>MSFRLKTVLGIAAIECVLLAILVISGLHYLRSSNEAQLLERSQVTARLFSTMTSDALLSLDLATLDALVGQTLQNDDILYVRVRNANGLVVAQGGDSGALEADFLEDDSIETTSNDMRLDVSAPIVSAGKDFGRVEIGLSTATIETTLGDATRWMLSIAAMEILLVAVFGLLLGTVLTKQLALLRKGAKRVAQGDFGYQLRVTGRDELADTSNSFNRMSRALAEFAKEAEEARRKAEAEREHAETVMRDAMNSMDQSVVIVDARDRIEFVNEAFKETYPDITANGNMPQSFVELSCLLSEQLEPADDDGESLNALLESAAPSAGAGITEDMQWQSRTLDGRVLMNSRRQMSNGGVVVVETDITELFDAVERNRHLEMEVMQSQKMESLGTLASGIAHEINTPIQYVGDNVKFARESFCDLNQALLDLRAGKGDLETALEEMDWEYLSEEVPRALQEATDGVQAVSRIVSSVKALSHGDNGEKTLYDLSSLIENVVTVSKNQWKYCAEIRCDTDDQLGQVPCFPGDLSQVLINMVVNAAQAIEEAEEVRAGLIRIAARREDDEAQISIVDNGNGIPEDKIERIFDLFFTTKAPGVGTGQGLAISRSIIEEKHGGRLSVESEVGVGTTFRISLPLADAA</sequence>
<evidence type="ECO:0000256" key="14">
    <source>
        <dbReference type="SAM" id="Phobius"/>
    </source>
</evidence>
<dbReference type="InterPro" id="IPR004358">
    <property type="entry name" value="Sig_transdc_His_kin-like_C"/>
</dbReference>
<keyword evidence="9" id="KW-0418">Kinase</keyword>
<feature type="transmembrane region" description="Helical" evidence="14">
    <location>
        <begin position="154"/>
        <end position="177"/>
    </location>
</feature>
<evidence type="ECO:0000259" key="16">
    <source>
        <dbReference type="PROSITE" id="PS50885"/>
    </source>
</evidence>
<dbReference type="PROSITE" id="PS50885">
    <property type="entry name" value="HAMP"/>
    <property type="match status" value="1"/>
</dbReference>
<dbReference type="SUPFAM" id="SSF158472">
    <property type="entry name" value="HAMP domain-like"/>
    <property type="match status" value="1"/>
</dbReference>
<dbReference type="SMART" id="SM00387">
    <property type="entry name" value="HATPase_c"/>
    <property type="match status" value="1"/>
</dbReference>
<feature type="transmembrane region" description="Helical" evidence="14">
    <location>
        <begin position="7"/>
        <end position="30"/>
    </location>
</feature>
<gene>
    <name evidence="17" type="ORF">FKG95_18090</name>
</gene>
<evidence type="ECO:0000256" key="3">
    <source>
        <dbReference type="ARBA" id="ARBA00012438"/>
    </source>
</evidence>
<dbReference type="Pfam" id="PF00672">
    <property type="entry name" value="HAMP"/>
    <property type="match status" value="1"/>
</dbReference>
<dbReference type="Pfam" id="PF02518">
    <property type="entry name" value="HATPase_c"/>
    <property type="match status" value="1"/>
</dbReference>
<dbReference type="Proteomes" id="UP000315252">
    <property type="component" value="Unassembled WGS sequence"/>
</dbReference>
<dbReference type="PANTHER" id="PTHR43065:SF50">
    <property type="entry name" value="HISTIDINE KINASE"/>
    <property type="match status" value="1"/>
</dbReference>
<keyword evidence="11 14" id="KW-1133">Transmembrane helix</keyword>
<dbReference type="Gene3D" id="3.30.450.20">
    <property type="entry name" value="PAS domain"/>
    <property type="match status" value="1"/>
</dbReference>
<evidence type="ECO:0000256" key="12">
    <source>
        <dbReference type="ARBA" id="ARBA00023012"/>
    </source>
</evidence>
<keyword evidence="12" id="KW-0902">Two-component regulatory system</keyword>
<evidence type="ECO:0000256" key="7">
    <source>
        <dbReference type="ARBA" id="ARBA00022692"/>
    </source>
</evidence>
<dbReference type="GO" id="GO:0000160">
    <property type="term" value="P:phosphorelay signal transduction system"/>
    <property type="evidence" value="ECO:0007669"/>
    <property type="project" value="UniProtKB-KW"/>
</dbReference>
<evidence type="ECO:0000256" key="4">
    <source>
        <dbReference type="ARBA" id="ARBA00022475"/>
    </source>
</evidence>
<dbReference type="GO" id="GO:0005524">
    <property type="term" value="F:ATP binding"/>
    <property type="evidence" value="ECO:0007669"/>
    <property type="project" value="UniProtKB-KW"/>
</dbReference>
<keyword evidence="5" id="KW-0597">Phosphoprotein</keyword>
<dbReference type="SUPFAM" id="SSF55785">
    <property type="entry name" value="PYP-like sensor domain (PAS domain)"/>
    <property type="match status" value="1"/>
</dbReference>
<feature type="domain" description="Histidine kinase" evidence="15">
    <location>
        <begin position="394"/>
        <end position="635"/>
    </location>
</feature>
<dbReference type="PRINTS" id="PR00344">
    <property type="entry name" value="BCTRLSENSOR"/>
</dbReference>
<keyword evidence="13" id="KW-0175">Coiled coil</keyword>
<dbReference type="PANTHER" id="PTHR43065">
    <property type="entry name" value="SENSOR HISTIDINE KINASE"/>
    <property type="match status" value="1"/>
</dbReference>
<dbReference type="OrthoDB" id="226486at2"/>
<evidence type="ECO:0000256" key="13">
    <source>
        <dbReference type="SAM" id="Coils"/>
    </source>
</evidence>
<comment type="caution">
    <text evidence="17">The sequence shown here is derived from an EMBL/GenBank/DDBJ whole genome shotgun (WGS) entry which is preliminary data.</text>
</comment>
<dbReference type="EC" id="2.7.13.3" evidence="3"/>
<dbReference type="PROSITE" id="PS50109">
    <property type="entry name" value="HIS_KIN"/>
    <property type="match status" value="1"/>
</dbReference>
<dbReference type="GO" id="GO:0005886">
    <property type="term" value="C:plasma membrane"/>
    <property type="evidence" value="ECO:0007669"/>
    <property type="project" value="UniProtKB-SubCell"/>
</dbReference>
<evidence type="ECO:0000256" key="10">
    <source>
        <dbReference type="ARBA" id="ARBA00022840"/>
    </source>
</evidence>
<proteinExistence type="predicted"/>
<keyword evidence="7 14" id="KW-0812">Transmembrane</keyword>
<accession>A0A545TML0</accession>
<keyword evidence="18" id="KW-1185">Reference proteome</keyword>
<dbReference type="InterPro" id="IPR003594">
    <property type="entry name" value="HATPase_dom"/>
</dbReference>
<evidence type="ECO:0000256" key="1">
    <source>
        <dbReference type="ARBA" id="ARBA00000085"/>
    </source>
</evidence>
<evidence type="ECO:0000256" key="8">
    <source>
        <dbReference type="ARBA" id="ARBA00022741"/>
    </source>
</evidence>
<dbReference type="InterPro" id="IPR029151">
    <property type="entry name" value="Sensor-like_sf"/>
</dbReference>
<dbReference type="GO" id="GO:0004673">
    <property type="term" value="F:protein histidine kinase activity"/>
    <property type="evidence" value="ECO:0007669"/>
    <property type="project" value="UniProtKB-EC"/>
</dbReference>
<evidence type="ECO:0000313" key="18">
    <source>
        <dbReference type="Proteomes" id="UP000315252"/>
    </source>
</evidence>
<protein>
    <recommendedName>
        <fullName evidence="3">histidine kinase</fullName>
        <ecNumber evidence="3">2.7.13.3</ecNumber>
    </recommendedName>
</protein>
<keyword evidence="4" id="KW-1003">Cell membrane</keyword>
<keyword evidence="8" id="KW-0547">Nucleotide-binding</keyword>
<dbReference type="SUPFAM" id="SSF103190">
    <property type="entry name" value="Sensory domain-like"/>
    <property type="match status" value="1"/>
</dbReference>
<reference evidence="17 18" key="1">
    <citation type="submission" date="2019-06" db="EMBL/GenBank/DDBJ databases">
        <title>Whole genome sequence for Rhodospirillaceae sp. R148.</title>
        <authorList>
            <person name="Wang G."/>
        </authorList>
    </citation>
    <scope>NUCLEOTIDE SEQUENCE [LARGE SCALE GENOMIC DNA]</scope>
    <source>
        <strain evidence="17 18">R148</strain>
    </source>
</reference>
<evidence type="ECO:0000256" key="11">
    <source>
        <dbReference type="ARBA" id="ARBA00022989"/>
    </source>
</evidence>
<comment type="subcellular location">
    <subcellularLocation>
        <location evidence="2">Cell membrane</location>
        <topology evidence="2">Multi-pass membrane protein</topology>
    </subcellularLocation>
</comment>